<proteinExistence type="predicted"/>
<dbReference type="OrthoDB" id="3527137at2759"/>
<dbReference type="Pfam" id="PF24968">
    <property type="entry name" value="DUF7770"/>
    <property type="match status" value="1"/>
</dbReference>
<organism evidence="2 3">
    <name type="scientific">Claviceps purpurea (strain 20.1)</name>
    <name type="common">Ergot fungus</name>
    <name type="synonym">Sphacelia segetum</name>
    <dbReference type="NCBI Taxonomy" id="1111077"/>
    <lineage>
        <taxon>Eukaryota</taxon>
        <taxon>Fungi</taxon>
        <taxon>Dikarya</taxon>
        <taxon>Ascomycota</taxon>
        <taxon>Pezizomycotina</taxon>
        <taxon>Sordariomycetes</taxon>
        <taxon>Hypocreomycetidae</taxon>
        <taxon>Hypocreales</taxon>
        <taxon>Clavicipitaceae</taxon>
        <taxon>Claviceps</taxon>
    </lineage>
</organism>
<keyword evidence="3" id="KW-1185">Reference proteome</keyword>
<feature type="domain" description="DUF7770" evidence="1">
    <location>
        <begin position="4"/>
        <end position="94"/>
    </location>
</feature>
<comment type="caution">
    <text evidence="2">The sequence shown here is derived from an EMBL/GenBank/DDBJ whole genome shotgun (WGS) entry which is preliminary data.</text>
</comment>
<evidence type="ECO:0000259" key="1">
    <source>
        <dbReference type="Pfam" id="PF24968"/>
    </source>
</evidence>
<protein>
    <recommendedName>
        <fullName evidence="1">DUF7770 domain-containing protein</fullName>
    </recommendedName>
</protein>
<dbReference type="EMBL" id="CAGA01000067">
    <property type="protein sequence ID" value="CCE33840.1"/>
    <property type="molecule type" value="Genomic_DNA"/>
</dbReference>
<dbReference type="InterPro" id="IPR056672">
    <property type="entry name" value="DUF7770"/>
</dbReference>
<dbReference type="Proteomes" id="UP000016801">
    <property type="component" value="Unassembled WGS sequence"/>
</dbReference>
<name>M1WBV2_CLAP2</name>
<evidence type="ECO:0000313" key="2">
    <source>
        <dbReference type="EMBL" id="CCE33840.1"/>
    </source>
</evidence>
<gene>
    <name evidence="2" type="ORF">CPUR_07768</name>
</gene>
<dbReference type="VEuPathDB" id="FungiDB:CPUR_07768"/>
<dbReference type="AlphaFoldDB" id="M1WBV2"/>
<reference evidence="2 3" key="1">
    <citation type="journal article" date="2013" name="PLoS Genet.">
        <title>Plant-symbiotic fungi as chemical engineers: Multi-genome analysis of the Clavicipitaceae reveals dynamics of alkaloid loci.</title>
        <authorList>
            <person name="Schardl C.L."/>
            <person name="Young C.A."/>
            <person name="Hesse U."/>
            <person name="Amyotte S.G."/>
            <person name="Andreeva K."/>
            <person name="Calie P.J."/>
            <person name="Fleetwood D.J."/>
            <person name="Haws D.C."/>
            <person name="Moore N."/>
            <person name="Oeser B."/>
            <person name="Panaccione D.G."/>
            <person name="Schweri K.K."/>
            <person name="Voisey C.R."/>
            <person name="Farman M.L."/>
            <person name="Jaromczyk J.W."/>
            <person name="Roe B.A."/>
            <person name="O'Sullivan D.M."/>
            <person name="Scott B."/>
            <person name="Tudzynski P."/>
            <person name="An Z."/>
            <person name="Arnaoudova E.G."/>
            <person name="Bullock C.T."/>
            <person name="Charlton N.D."/>
            <person name="Chen L."/>
            <person name="Cox M."/>
            <person name="Dinkins R.D."/>
            <person name="Florea S."/>
            <person name="Glenn A.E."/>
            <person name="Gordon A."/>
            <person name="Gueldener U."/>
            <person name="Harris D.R."/>
            <person name="Hollin W."/>
            <person name="Jaromczyk J."/>
            <person name="Johnson R.D."/>
            <person name="Khan A.K."/>
            <person name="Leistner E."/>
            <person name="Leuchtmann A."/>
            <person name="Li C."/>
            <person name="Liu J."/>
            <person name="Liu J."/>
            <person name="Liu M."/>
            <person name="Mace W."/>
            <person name="Machado C."/>
            <person name="Nagabhyru P."/>
            <person name="Pan J."/>
            <person name="Schmid J."/>
            <person name="Sugawara K."/>
            <person name="Steiner U."/>
            <person name="Takach J.E."/>
            <person name="Tanaka E."/>
            <person name="Webb J.S."/>
            <person name="Wilson E.V."/>
            <person name="Wiseman J.L."/>
            <person name="Yoshida R."/>
            <person name="Zeng Z."/>
        </authorList>
    </citation>
    <scope>NUCLEOTIDE SEQUENCE [LARGE SCALE GENOMIC DNA]</scope>
    <source>
        <strain evidence="2 3">20.1</strain>
    </source>
</reference>
<dbReference type="HOGENOM" id="CLU_2145607_0_0_1"/>
<sequence>MPVNHWTIFLEIPSGQSVRVDMNPLGYEDHAYPSFPDVVEDMTKDESVLEDTTKAKPAVQDVIDLINDNGLQEYTFSSESGGCRYWVYTVIGGLPARRSEDLWEAATERRQY</sequence>
<accession>M1WBV2</accession>
<evidence type="ECO:0000313" key="3">
    <source>
        <dbReference type="Proteomes" id="UP000016801"/>
    </source>
</evidence>